<evidence type="ECO:0000256" key="1">
    <source>
        <dbReference type="SAM" id="Phobius"/>
    </source>
</evidence>
<name>A0A3N1GAG4_9ACTN</name>
<protein>
    <submittedName>
        <fullName evidence="2">Uncharacterized protein</fullName>
    </submittedName>
</protein>
<dbReference type="RefSeq" id="WP_199720257.1">
    <property type="nucleotide sequence ID" value="NZ_RJKN01000007.1"/>
</dbReference>
<feature type="transmembrane region" description="Helical" evidence="1">
    <location>
        <begin position="84"/>
        <end position="105"/>
    </location>
</feature>
<sequence length="212" mass="21007">MSGSARATGTAATQRGWWLALAATVALALLSLASNVTTSAQLSGDADGLLTARWTVSKLLNAGVAWAGLPVLAGWLVRRPGPAAAAGVAAAVGALVVHYAVGTALGVFGPGIWTSNLPWFVVAAVTAGPLGLVGALARRRGPVGLLCRLVVPVGAVLEPVVTGSLAPSRFPTTAPDRVSDVVSGGVLVVVGAVAVVVRRARARSVLDDGAAA</sequence>
<gene>
    <name evidence="2" type="ORF">EDC03_2749</name>
</gene>
<dbReference type="AlphaFoldDB" id="A0A3N1GAG4"/>
<evidence type="ECO:0000313" key="3">
    <source>
        <dbReference type="Proteomes" id="UP000276232"/>
    </source>
</evidence>
<keyword evidence="1" id="KW-0812">Transmembrane</keyword>
<accession>A0A3N1GAG4</accession>
<feature type="transmembrane region" description="Helical" evidence="1">
    <location>
        <begin position="149"/>
        <end position="166"/>
    </location>
</feature>
<dbReference type="InParanoid" id="A0A3N1GAG4"/>
<dbReference type="EMBL" id="RJKN01000007">
    <property type="protein sequence ID" value="ROP27225.1"/>
    <property type="molecule type" value="Genomic_DNA"/>
</dbReference>
<organism evidence="2 3">
    <name type="scientific">Pseudokineococcus lusitanus</name>
    <dbReference type="NCBI Taxonomy" id="763993"/>
    <lineage>
        <taxon>Bacteria</taxon>
        <taxon>Bacillati</taxon>
        <taxon>Actinomycetota</taxon>
        <taxon>Actinomycetes</taxon>
        <taxon>Kineosporiales</taxon>
        <taxon>Kineosporiaceae</taxon>
        <taxon>Pseudokineococcus</taxon>
    </lineage>
</organism>
<dbReference type="Proteomes" id="UP000276232">
    <property type="component" value="Unassembled WGS sequence"/>
</dbReference>
<proteinExistence type="predicted"/>
<reference evidence="2 3" key="1">
    <citation type="journal article" date="2015" name="Stand. Genomic Sci.">
        <title>Genomic Encyclopedia of Bacterial and Archaeal Type Strains, Phase III: the genomes of soil and plant-associated and newly described type strains.</title>
        <authorList>
            <person name="Whitman W.B."/>
            <person name="Woyke T."/>
            <person name="Klenk H.P."/>
            <person name="Zhou Y."/>
            <person name="Lilburn T.G."/>
            <person name="Beck B.J."/>
            <person name="De Vos P."/>
            <person name="Vandamme P."/>
            <person name="Eisen J.A."/>
            <person name="Garrity G."/>
            <person name="Hugenholtz P."/>
            <person name="Kyrpides N.C."/>
        </authorList>
    </citation>
    <scope>NUCLEOTIDE SEQUENCE [LARGE SCALE GENOMIC DNA]</scope>
    <source>
        <strain evidence="2 3">CECT 7306</strain>
    </source>
</reference>
<feature type="transmembrane region" description="Helical" evidence="1">
    <location>
        <begin position="59"/>
        <end position="77"/>
    </location>
</feature>
<evidence type="ECO:0000313" key="2">
    <source>
        <dbReference type="EMBL" id="ROP27225.1"/>
    </source>
</evidence>
<feature type="transmembrane region" description="Helical" evidence="1">
    <location>
        <begin position="117"/>
        <end position="137"/>
    </location>
</feature>
<keyword evidence="3" id="KW-1185">Reference proteome</keyword>
<comment type="caution">
    <text evidence="2">The sequence shown here is derived from an EMBL/GenBank/DDBJ whole genome shotgun (WGS) entry which is preliminary data.</text>
</comment>
<keyword evidence="1" id="KW-1133">Transmembrane helix</keyword>
<feature type="transmembrane region" description="Helical" evidence="1">
    <location>
        <begin position="178"/>
        <end position="197"/>
    </location>
</feature>
<keyword evidence="1" id="KW-0472">Membrane</keyword>